<keyword evidence="2" id="KW-1185">Reference proteome</keyword>
<name>A0ABR2ZRD2_9AGAR</name>
<protein>
    <submittedName>
        <fullName evidence="1">Uncharacterized protein</fullName>
    </submittedName>
</protein>
<sequence>MKYPLAVVKALLERYGHDIGLGYDIMCAFYKTLLRSPQLGQCVVACRLRGVVPAFHGHAHNRKCQVSWHPMYTEGVGLEDFEECERTFSESNHLAATTRLSTEFHRHQSIMEHFDFHDIDKHTNSGNFIYQNYRQALNRISIDEPLFSELCKEYNITGVDCERFLKEETEHLAREQTESPEVAARLDYVELLQKLAKHKQASDDALAKYREAARSQRLSRKSLNGLQTRSRTALERYKATLEELLDFENDHGHFRQWEPSDSDYQETVKAMRSRNYCQALDKLERLVVQRLLELTKLNMSGVGYKQREKISQALHARAKAIQTALNTYNEAALVMDPPRQTLEWSDVLNMATVADFDLLKDTDLDLTTVPWAQPGPRECMRLYFGIKQAHEEIARLNVEISRLLTFMIDNHADHFHAAQRARTANQIDLASELEYRMNTHVEINGHIAIRLVQTSELPGFSGTLLPGERKDRDPSITDSAPLPGWTYTVLGLTRNGESYQVCGPDRDLSQILPDLPEEDNAAGAMLDYLERSLSDGASASMFSPD</sequence>
<comment type="caution">
    <text evidence="1">The sequence shown here is derived from an EMBL/GenBank/DDBJ whole genome shotgun (WGS) entry which is preliminary data.</text>
</comment>
<dbReference type="PANTHER" id="PTHR33096:SF1">
    <property type="entry name" value="CXC1-LIKE CYSTEINE CLUSTER ASSOCIATED WITH KDZ TRANSPOSASES DOMAIN-CONTAINING PROTEIN"/>
    <property type="match status" value="1"/>
</dbReference>
<organism evidence="1 2">
    <name type="scientific">Marasmius tenuissimus</name>
    <dbReference type="NCBI Taxonomy" id="585030"/>
    <lineage>
        <taxon>Eukaryota</taxon>
        <taxon>Fungi</taxon>
        <taxon>Dikarya</taxon>
        <taxon>Basidiomycota</taxon>
        <taxon>Agaricomycotina</taxon>
        <taxon>Agaricomycetes</taxon>
        <taxon>Agaricomycetidae</taxon>
        <taxon>Agaricales</taxon>
        <taxon>Marasmiineae</taxon>
        <taxon>Marasmiaceae</taxon>
        <taxon>Marasmius</taxon>
    </lineage>
</organism>
<accession>A0ABR2ZRD2</accession>
<gene>
    <name evidence="1" type="ORF">AAF712_009486</name>
</gene>
<evidence type="ECO:0000313" key="2">
    <source>
        <dbReference type="Proteomes" id="UP001437256"/>
    </source>
</evidence>
<dbReference type="InterPro" id="IPR040521">
    <property type="entry name" value="KDZ"/>
</dbReference>
<proteinExistence type="predicted"/>
<evidence type="ECO:0000313" key="1">
    <source>
        <dbReference type="EMBL" id="KAL0063569.1"/>
    </source>
</evidence>
<dbReference type="EMBL" id="JBBXMP010000078">
    <property type="protein sequence ID" value="KAL0063569.1"/>
    <property type="molecule type" value="Genomic_DNA"/>
</dbReference>
<dbReference type="PANTHER" id="PTHR33096">
    <property type="entry name" value="CXC2 DOMAIN-CONTAINING PROTEIN"/>
    <property type="match status" value="1"/>
</dbReference>
<reference evidence="1 2" key="1">
    <citation type="submission" date="2024-05" db="EMBL/GenBank/DDBJ databases">
        <title>A draft genome resource for the thread blight pathogen Marasmius tenuissimus strain MS-2.</title>
        <authorList>
            <person name="Yulfo-Soto G.E."/>
            <person name="Baruah I.K."/>
            <person name="Amoako-Attah I."/>
            <person name="Bukari Y."/>
            <person name="Meinhardt L.W."/>
            <person name="Bailey B.A."/>
            <person name="Cohen S.P."/>
        </authorList>
    </citation>
    <scope>NUCLEOTIDE SEQUENCE [LARGE SCALE GENOMIC DNA]</scope>
    <source>
        <strain evidence="1 2">MS-2</strain>
    </source>
</reference>
<dbReference type="Pfam" id="PF18758">
    <property type="entry name" value="KDZ"/>
    <property type="match status" value="1"/>
</dbReference>
<dbReference type="Proteomes" id="UP001437256">
    <property type="component" value="Unassembled WGS sequence"/>
</dbReference>